<proteinExistence type="inferred from homology"/>
<dbReference type="EC" id="3.6.1.66" evidence="10"/>
<keyword evidence="13" id="KW-1185">Reference proteome</keyword>
<dbReference type="HAMAP" id="MF_01405">
    <property type="entry name" value="Non_canon_purine_NTPase"/>
    <property type="match status" value="1"/>
</dbReference>
<evidence type="ECO:0000256" key="10">
    <source>
        <dbReference type="HAMAP-Rule" id="MF_01405"/>
    </source>
</evidence>
<dbReference type="AlphaFoldDB" id="A0A1G6HPB1"/>
<keyword evidence="3 10" id="KW-0479">Metal-binding</keyword>
<sequence>MKKILIATQNRGKVNDFKTLFEPKQIAVWSLLDIDDIEDVEETGTTFAENATLKAETIANRLNMPVLADDSGLEVDALNKEPGVYSARYAGTEKNDQKNLEKVLDNLKGVSDPNRTARFVCALALAKPNEETIIEYGYCEGEITKVPQGDQGFGYDPIFKPKGYTKTMGELPIEEKNKISHRRQALQHLAETLEL</sequence>
<evidence type="ECO:0000256" key="3">
    <source>
        <dbReference type="ARBA" id="ARBA00022723"/>
    </source>
</evidence>
<dbReference type="GO" id="GO:0005829">
    <property type="term" value="C:cytosol"/>
    <property type="evidence" value="ECO:0007669"/>
    <property type="project" value="TreeGrafter"/>
</dbReference>
<comment type="function">
    <text evidence="10">Pyrophosphatase that catalyzes the hydrolysis of nucleoside triphosphates to their monophosphate derivatives, with a high preference for the non-canonical purine nucleotides XTP (xanthosine triphosphate), dITP (deoxyinosine triphosphate) and ITP. Seems to function as a house-cleaning enzyme that removes non-canonical purine nucleotides from the nucleotide pool, thus preventing their incorporation into DNA/RNA and avoiding chromosomal lesions.</text>
</comment>
<dbReference type="GO" id="GO:0036222">
    <property type="term" value="F:XTP diphosphatase activity"/>
    <property type="evidence" value="ECO:0007669"/>
    <property type="project" value="UniProtKB-UniRule"/>
</dbReference>
<comment type="catalytic activity">
    <reaction evidence="10">
        <text>ITP + H2O = IMP + diphosphate + H(+)</text>
        <dbReference type="Rhea" id="RHEA:29399"/>
        <dbReference type="ChEBI" id="CHEBI:15377"/>
        <dbReference type="ChEBI" id="CHEBI:15378"/>
        <dbReference type="ChEBI" id="CHEBI:33019"/>
        <dbReference type="ChEBI" id="CHEBI:58053"/>
        <dbReference type="ChEBI" id="CHEBI:61402"/>
        <dbReference type="EC" id="3.6.1.66"/>
    </reaction>
</comment>
<dbReference type="InterPro" id="IPR002637">
    <property type="entry name" value="RdgB/HAM1"/>
</dbReference>
<keyword evidence="5 10" id="KW-0378">Hydrolase</keyword>
<evidence type="ECO:0000256" key="7">
    <source>
        <dbReference type="ARBA" id="ARBA00023080"/>
    </source>
</evidence>
<comment type="catalytic activity">
    <reaction evidence="8 10">
        <text>dITP + H2O = dIMP + diphosphate + H(+)</text>
        <dbReference type="Rhea" id="RHEA:28342"/>
        <dbReference type="ChEBI" id="CHEBI:15377"/>
        <dbReference type="ChEBI" id="CHEBI:15378"/>
        <dbReference type="ChEBI" id="CHEBI:33019"/>
        <dbReference type="ChEBI" id="CHEBI:61194"/>
        <dbReference type="ChEBI" id="CHEBI:61382"/>
        <dbReference type="EC" id="3.6.1.66"/>
    </reaction>
</comment>
<accession>A0A1G6HPB1</accession>
<evidence type="ECO:0000256" key="2">
    <source>
        <dbReference type="ARBA" id="ARBA00011738"/>
    </source>
</evidence>
<feature type="binding site" evidence="10">
    <location>
        <begin position="153"/>
        <end position="156"/>
    </location>
    <ligand>
        <name>substrate</name>
    </ligand>
</feature>
<feature type="binding site" evidence="10">
    <location>
        <position position="70"/>
    </location>
    <ligand>
        <name>Mg(2+)</name>
        <dbReference type="ChEBI" id="CHEBI:18420"/>
    </ligand>
</feature>
<dbReference type="GO" id="GO:0046872">
    <property type="term" value="F:metal ion binding"/>
    <property type="evidence" value="ECO:0007669"/>
    <property type="project" value="UniProtKB-KW"/>
</dbReference>
<dbReference type="NCBIfam" id="NF011397">
    <property type="entry name" value="PRK14822.1"/>
    <property type="match status" value="1"/>
</dbReference>
<gene>
    <name evidence="12" type="ORF">SAMN05421734_103117</name>
</gene>
<dbReference type="GO" id="GO:0035870">
    <property type="term" value="F:dITP diphosphatase activity"/>
    <property type="evidence" value="ECO:0007669"/>
    <property type="project" value="UniProtKB-UniRule"/>
</dbReference>
<dbReference type="Proteomes" id="UP000242949">
    <property type="component" value="Unassembled WGS sequence"/>
</dbReference>
<dbReference type="STRING" id="1612202.SAMN05421734_103117"/>
<evidence type="ECO:0000256" key="9">
    <source>
        <dbReference type="ARBA" id="ARBA00052017"/>
    </source>
</evidence>
<feature type="active site" description="Proton acceptor" evidence="10">
    <location>
        <position position="70"/>
    </location>
</feature>
<dbReference type="OrthoDB" id="9807456at2"/>
<comment type="similarity">
    <text evidence="1 10 11">Belongs to the HAM1 NTPase family.</text>
</comment>
<keyword evidence="6 10" id="KW-0460">Magnesium</keyword>
<dbReference type="GO" id="GO:0036220">
    <property type="term" value="F:ITP diphosphatase activity"/>
    <property type="evidence" value="ECO:0007669"/>
    <property type="project" value="UniProtKB-UniRule"/>
</dbReference>
<dbReference type="GO" id="GO:0009146">
    <property type="term" value="P:purine nucleoside triphosphate catabolic process"/>
    <property type="evidence" value="ECO:0007669"/>
    <property type="project" value="UniProtKB-UniRule"/>
</dbReference>
<dbReference type="Pfam" id="PF01725">
    <property type="entry name" value="Ham1p_like"/>
    <property type="match status" value="1"/>
</dbReference>
<protein>
    <recommendedName>
        <fullName evidence="10">dITP/XTP pyrophosphatase</fullName>
        <ecNumber evidence="10">3.6.1.66</ecNumber>
    </recommendedName>
    <alternativeName>
        <fullName evidence="10">Non-canonical purine NTP pyrophosphatase</fullName>
    </alternativeName>
    <alternativeName>
        <fullName evidence="10">Non-standard purine NTP pyrophosphatase</fullName>
    </alternativeName>
    <alternativeName>
        <fullName evidence="10">Nucleoside-triphosphate diphosphatase</fullName>
    </alternativeName>
    <alternativeName>
        <fullName evidence="10">Nucleoside-triphosphate pyrophosphatase</fullName>
        <shortName evidence="10">NTPase</shortName>
    </alternativeName>
</protein>
<dbReference type="PANTHER" id="PTHR11067:SF9">
    <property type="entry name" value="INOSINE TRIPHOSPHATE PYROPHOSPHATASE"/>
    <property type="match status" value="1"/>
</dbReference>
<feature type="binding site" evidence="10">
    <location>
        <begin position="181"/>
        <end position="182"/>
    </location>
    <ligand>
        <name>substrate</name>
    </ligand>
</feature>
<evidence type="ECO:0000256" key="1">
    <source>
        <dbReference type="ARBA" id="ARBA00008023"/>
    </source>
</evidence>
<dbReference type="RefSeq" id="WP_090794095.1">
    <property type="nucleotide sequence ID" value="NZ_FMYI01000003.1"/>
</dbReference>
<dbReference type="PANTHER" id="PTHR11067">
    <property type="entry name" value="INOSINE TRIPHOSPHATE PYROPHOSPHATASE/HAM1 PROTEIN"/>
    <property type="match status" value="1"/>
</dbReference>
<evidence type="ECO:0000256" key="4">
    <source>
        <dbReference type="ARBA" id="ARBA00022741"/>
    </source>
</evidence>
<dbReference type="SUPFAM" id="SSF52972">
    <property type="entry name" value="ITPase-like"/>
    <property type="match status" value="1"/>
</dbReference>
<feature type="binding site" evidence="10">
    <location>
        <position position="176"/>
    </location>
    <ligand>
        <name>substrate</name>
    </ligand>
</feature>
<evidence type="ECO:0000256" key="6">
    <source>
        <dbReference type="ARBA" id="ARBA00022842"/>
    </source>
</evidence>
<keyword evidence="7 10" id="KW-0546">Nucleotide metabolism</keyword>
<dbReference type="GO" id="GO:0009117">
    <property type="term" value="P:nucleotide metabolic process"/>
    <property type="evidence" value="ECO:0007669"/>
    <property type="project" value="UniProtKB-KW"/>
</dbReference>
<feature type="binding site" evidence="10">
    <location>
        <position position="71"/>
    </location>
    <ligand>
        <name>substrate</name>
    </ligand>
</feature>
<dbReference type="InterPro" id="IPR020922">
    <property type="entry name" value="dITP/XTP_pyrophosphatase"/>
</dbReference>
<comment type="cofactor">
    <cofactor evidence="10">
        <name>Mg(2+)</name>
        <dbReference type="ChEBI" id="CHEBI:18420"/>
    </cofactor>
    <text evidence="10">Binds 1 Mg(2+) ion per subunit.</text>
</comment>
<dbReference type="GO" id="GO:0017111">
    <property type="term" value="F:ribonucleoside triphosphate phosphatase activity"/>
    <property type="evidence" value="ECO:0007669"/>
    <property type="project" value="InterPro"/>
</dbReference>
<evidence type="ECO:0000256" key="5">
    <source>
        <dbReference type="ARBA" id="ARBA00022801"/>
    </source>
</evidence>
<dbReference type="Gene3D" id="3.90.950.10">
    <property type="match status" value="1"/>
</dbReference>
<comment type="catalytic activity">
    <reaction evidence="9 10">
        <text>XTP + H2O = XMP + diphosphate + H(+)</text>
        <dbReference type="Rhea" id="RHEA:28610"/>
        <dbReference type="ChEBI" id="CHEBI:15377"/>
        <dbReference type="ChEBI" id="CHEBI:15378"/>
        <dbReference type="ChEBI" id="CHEBI:33019"/>
        <dbReference type="ChEBI" id="CHEBI:57464"/>
        <dbReference type="ChEBI" id="CHEBI:61314"/>
        <dbReference type="EC" id="3.6.1.66"/>
    </reaction>
</comment>
<keyword evidence="4 10" id="KW-0547">Nucleotide-binding</keyword>
<dbReference type="GO" id="GO:0000166">
    <property type="term" value="F:nucleotide binding"/>
    <property type="evidence" value="ECO:0007669"/>
    <property type="project" value="UniProtKB-KW"/>
</dbReference>
<dbReference type="InterPro" id="IPR029001">
    <property type="entry name" value="ITPase-like_fam"/>
</dbReference>
<comment type="subunit">
    <text evidence="2 10">Homodimer.</text>
</comment>
<evidence type="ECO:0000256" key="8">
    <source>
        <dbReference type="ARBA" id="ARBA00051875"/>
    </source>
</evidence>
<feature type="binding site" evidence="10">
    <location>
        <position position="41"/>
    </location>
    <ligand>
        <name>Mg(2+)</name>
        <dbReference type="ChEBI" id="CHEBI:18420"/>
    </ligand>
</feature>
<feature type="binding site" evidence="10">
    <location>
        <begin position="8"/>
        <end position="13"/>
    </location>
    <ligand>
        <name>substrate</name>
    </ligand>
</feature>
<dbReference type="NCBIfam" id="TIGR00042">
    <property type="entry name" value="RdgB/HAM1 family non-canonical purine NTP pyrophosphatase"/>
    <property type="match status" value="1"/>
</dbReference>
<reference evidence="13" key="1">
    <citation type="submission" date="2016-09" db="EMBL/GenBank/DDBJ databases">
        <authorList>
            <person name="Varghese N."/>
            <person name="Submissions S."/>
        </authorList>
    </citation>
    <scope>NUCLEOTIDE SEQUENCE [LARGE SCALE GENOMIC DNA]</scope>
    <source>
        <strain evidence="13">S5</strain>
    </source>
</reference>
<organism evidence="12 13">
    <name type="scientific">Pelagirhabdus alkalitolerans</name>
    <dbReference type="NCBI Taxonomy" id="1612202"/>
    <lineage>
        <taxon>Bacteria</taxon>
        <taxon>Bacillati</taxon>
        <taxon>Bacillota</taxon>
        <taxon>Bacilli</taxon>
        <taxon>Bacillales</taxon>
        <taxon>Bacillaceae</taxon>
        <taxon>Pelagirhabdus</taxon>
    </lineage>
</organism>
<dbReference type="EMBL" id="FMYI01000003">
    <property type="protein sequence ID" value="SDB95336.1"/>
    <property type="molecule type" value="Genomic_DNA"/>
</dbReference>
<evidence type="ECO:0000313" key="13">
    <source>
        <dbReference type="Proteomes" id="UP000242949"/>
    </source>
</evidence>
<evidence type="ECO:0000256" key="11">
    <source>
        <dbReference type="RuleBase" id="RU003781"/>
    </source>
</evidence>
<dbReference type="FunFam" id="3.90.950.10:FF:000001">
    <property type="entry name" value="dITP/XTP pyrophosphatase"/>
    <property type="match status" value="1"/>
</dbReference>
<name>A0A1G6HPB1_9BACI</name>
<evidence type="ECO:0000313" key="12">
    <source>
        <dbReference type="EMBL" id="SDB95336.1"/>
    </source>
</evidence>
<dbReference type="CDD" id="cd00515">
    <property type="entry name" value="HAM1"/>
    <property type="match status" value="1"/>
</dbReference>